<dbReference type="Gene3D" id="3.40.50.720">
    <property type="entry name" value="NAD(P)-binding Rossmann-like Domain"/>
    <property type="match status" value="1"/>
</dbReference>
<dbReference type="Proteomes" id="UP001146351">
    <property type="component" value="Unassembled WGS sequence"/>
</dbReference>
<dbReference type="PANTHER" id="PTHR43669">
    <property type="entry name" value="5-KETO-D-GLUCONATE 5-REDUCTASE"/>
    <property type="match status" value="1"/>
</dbReference>
<proteinExistence type="inferred from homology"/>
<dbReference type="AlphaFoldDB" id="A0A9W9IKB6"/>
<sequence length="189" mass="20256">MATKPAPLAWDIGDIAQIPAFAERYSVDRPSFILIPPMLGSVKHAHPDIACVFFNAGTQSVIDLSDPSGTSSNLAIVPLTVAPAYSASRAALNVFTLSLREALQKTNVQVIELSPPPVQTELHDYMGEKGHAVGMPLAQFTGVAHQGLLEGRDQIIVGAIGPEESFSDIAEKRRASFKHLAQVLRSLPH</sequence>
<evidence type="ECO:0000313" key="4">
    <source>
        <dbReference type="Proteomes" id="UP001146351"/>
    </source>
</evidence>
<dbReference type="GO" id="GO:0016491">
    <property type="term" value="F:oxidoreductase activity"/>
    <property type="evidence" value="ECO:0007669"/>
    <property type="project" value="UniProtKB-KW"/>
</dbReference>
<evidence type="ECO:0000256" key="1">
    <source>
        <dbReference type="ARBA" id="ARBA00006484"/>
    </source>
</evidence>
<dbReference type="OrthoDB" id="37659at2759"/>
<comment type="caution">
    <text evidence="3">The sequence shown here is derived from an EMBL/GenBank/DDBJ whole genome shotgun (WGS) entry which is preliminary data.</text>
</comment>
<evidence type="ECO:0000313" key="3">
    <source>
        <dbReference type="EMBL" id="KAJ5179374.1"/>
    </source>
</evidence>
<name>A0A9W9IKB6_9EURO</name>
<protein>
    <submittedName>
        <fullName evidence="3">Uncharacterized protein</fullName>
    </submittedName>
</protein>
<dbReference type="InterPro" id="IPR036291">
    <property type="entry name" value="NAD(P)-bd_dom_sf"/>
</dbReference>
<gene>
    <name evidence="3" type="ORF">N7492_002584</name>
</gene>
<comment type="similarity">
    <text evidence="1">Belongs to the short-chain dehydrogenases/reductases (SDR) family.</text>
</comment>
<dbReference type="InterPro" id="IPR002347">
    <property type="entry name" value="SDR_fam"/>
</dbReference>
<dbReference type="EMBL" id="JAPQKO010000002">
    <property type="protein sequence ID" value="KAJ5179374.1"/>
    <property type="molecule type" value="Genomic_DNA"/>
</dbReference>
<accession>A0A9W9IKB6</accession>
<dbReference type="Pfam" id="PF00106">
    <property type="entry name" value="adh_short"/>
    <property type="match status" value="1"/>
</dbReference>
<reference evidence="3" key="2">
    <citation type="journal article" date="2023" name="IMA Fungus">
        <title>Comparative genomic study of the Penicillium genus elucidates a diverse pangenome and 15 lateral gene transfer events.</title>
        <authorList>
            <person name="Petersen C."/>
            <person name="Sorensen T."/>
            <person name="Nielsen M.R."/>
            <person name="Sondergaard T.E."/>
            <person name="Sorensen J.L."/>
            <person name="Fitzpatrick D.A."/>
            <person name="Frisvad J.C."/>
            <person name="Nielsen K.L."/>
        </authorList>
    </citation>
    <scope>NUCLEOTIDE SEQUENCE</scope>
    <source>
        <strain evidence="3">IBT 21917</strain>
    </source>
</reference>
<dbReference type="SUPFAM" id="SSF51735">
    <property type="entry name" value="NAD(P)-binding Rossmann-fold domains"/>
    <property type="match status" value="1"/>
</dbReference>
<evidence type="ECO:0000256" key="2">
    <source>
        <dbReference type="ARBA" id="ARBA00023002"/>
    </source>
</evidence>
<keyword evidence="4" id="KW-1185">Reference proteome</keyword>
<organism evidence="3 4">
    <name type="scientific">Penicillium capsulatum</name>
    <dbReference type="NCBI Taxonomy" id="69766"/>
    <lineage>
        <taxon>Eukaryota</taxon>
        <taxon>Fungi</taxon>
        <taxon>Dikarya</taxon>
        <taxon>Ascomycota</taxon>
        <taxon>Pezizomycotina</taxon>
        <taxon>Eurotiomycetes</taxon>
        <taxon>Eurotiomycetidae</taxon>
        <taxon>Eurotiales</taxon>
        <taxon>Aspergillaceae</taxon>
        <taxon>Penicillium</taxon>
    </lineage>
</organism>
<reference evidence="3" key="1">
    <citation type="submission" date="2022-11" db="EMBL/GenBank/DDBJ databases">
        <authorList>
            <person name="Petersen C."/>
        </authorList>
    </citation>
    <scope>NUCLEOTIDE SEQUENCE</scope>
    <source>
        <strain evidence="3">IBT 21917</strain>
    </source>
</reference>
<dbReference type="PANTHER" id="PTHR43669:SF15">
    <property type="entry name" value="OXIDOREDUCTASE, SHORT-CHAIN DEHYDROGENASE_REDUCTASE FAMILY (AFU_ORTHOLOGUE AFUA_1G01330)"/>
    <property type="match status" value="1"/>
</dbReference>
<keyword evidence="2" id="KW-0560">Oxidoreductase</keyword>